<accession>V2Y2Q9</accession>
<dbReference type="PROSITE" id="PS51257">
    <property type="entry name" value="PROKAR_LIPOPROTEIN"/>
    <property type="match status" value="1"/>
</dbReference>
<dbReference type="PANTHER" id="PTHR43649">
    <property type="entry name" value="ARABINOSE-BINDING PROTEIN-RELATED"/>
    <property type="match status" value="1"/>
</dbReference>
<dbReference type="EMBL" id="ACIL03000013">
    <property type="protein sequence ID" value="ESL03248.1"/>
    <property type="molecule type" value="Genomic_DNA"/>
</dbReference>
<gene>
    <name evidence="3" type="ORF">GCWU0000282_002122</name>
</gene>
<feature type="region of interest" description="Disordered" evidence="1">
    <location>
        <begin position="34"/>
        <end position="57"/>
    </location>
</feature>
<dbReference type="HOGENOM" id="CLU_031285_10_0_9"/>
<evidence type="ECO:0000256" key="2">
    <source>
        <dbReference type="SAM" id="SignalP"/>
    </source>
</evidence>
<dbReference type="Gene3D" id="3.40.190.10">
    <property type="entry name" value="Periplasmic binding protein-like II"/>
    <property type="match status" value="1"/>
</dbReference>
<reference evidence="3 4" key="1">
    <citation type="submission" date="2013-06" db="EMBL/GenBank/DDBJ databases">
        <authorList>
            <person name="Weinstock G."/>
            <person name="Sodergren E."/>
            <person name="Clifton S."/>
            <person name="Fulton L."/>
            <person name="Fulton B."/>
            <person name="Courtney L."/>
            <person name="Fronick C."/>
            <person name="Harrison M."/>
            <person name="Strong C."/>
            <person name="Farmer C."/>
            <person name="Delahaunty K."/>
            <person name="Markovic C."/>
            <person name="Hall O."/>
            <person name="Minx P."/>
            <person name="Tomlinson C."/>
            <person name="Mitreva M."/>
            <person name="Nelson J."/>
            <person name="Hou S."/>
            <person name="Wollam A."/>
            <person name="Pepin K.H."/>
            <person name="Johnson M."/>
            <person name="Bhonagiri V."/>
            <person name="Nash W.E."/>
            <person name="Warren W."/>
            <person name="Chinwalla A."/>
            <person name="Mardis E.R."/>
            <person name="Wilson R.K."/>
        </authorList>
    </citation>
    <scope>NUCLEOTIDE SEQUENCE [LARGE SCALE GENOMIC DNA]</scope>
    <source>
        <strain evidence="3 4">ATCC 51271</strain>
    </source>
</reference>
<keyword evidence="2" id="KW-0732">Signal</keyword>
<dbReference type="Pfam" id="PF13416">
    <property type="entry name" value="SBP_bac_8"/>
    <property type="match status" value="1"/>
</dbReference>
<comment type="caution">
    <text evidence="3">The sequence shown here is derived from an EMBL/GenBank/DDBJ whole genome shotgun (WGS) entry which is preliminary data.</text>
</comment>
<dbReference type="AlphaFoldDB" id="V2Y2Q9"/>
<dbReference type="Proteomes" id="UP000018227">
    <property type="component" value="Unassembled WGS sequence"/>
</dbReference>
<dbReference type="InterPro" id="IPR050490">
    <property type="entry name" value="Bact_solute-bd_prot1"/>
</dbReference>
<sequence length="452" mass="50043">MLKIRKGNLMKFKKIMSTLLSLSLACSLVACGTGTDKGSNSAKSTTNSGSTVGTASKSENEKTKLTFLRVGTEPEKKEYWENLIKEYISKHTNIEIEYQEAGYGDDFETKLNTGFASGTAPDIINFTMASMGTRVPLGQYAALDEYVNKWEGKDDFMDNALKLGTINGKIYGIATFPDPRILIYNKEMFKEAGLDPNKPPTTWDELLEYHKKLVKKDGDTVVQTGFGVPTSGTNMQHYLSVFAEQNGLKNLIDEDDNTILFNRPEAIEAAAFLKKIADAGIIKWDSNNREQNPFATGMAAMTLGNTSEFYNYNKGGLEGKLAMAAPTSKVKQATFCGMGFMFMSGETKHKDEVWNFIAYVAGAEEMWNRYEKLGVPPLRKSLEKKFVDLEPENNKAIYDSINTGTGSPKVAYANSVYNTVNDAMEKVMYGVASPKEALDEAAETIKQEINNQ</sequence>
<dbReference type="eggNOG" id="COG1653">
    <property type="taxonomic scope" value="Bacteria"/>
</dbReference>
<keyword evidence="4" id="KW-1185">Reference proteome</keyword>
<protein>
    <submittedName>
        <fullName evidence="3">ABC transporter, solute-binding protein</fullName>
    </submittedName>
</protein>
<evidence type="ECO:0000313" key="4">
    <source>
        <dbReference type="Proteomes" id="UP000018227"/>
    </source>
</evidence>
<evidence type="ECO:0000313" key="3">
    <source>
        <dbReference type="EMBL" id="ESL03248.1"/>
    </source>
</evidence>
<dbReference type="SUPFAM" id="SSF53850">
    <property type="entry name" value="Periplasmic binding protein-like II"/>
    <property type="match status" value="1"/>
</dbReference>
<name>V2Y2Q9_9FIRM</name>
<dbReference type="InterPro" id="IPR006059">
    <property type="entry name" value="SBP"/>
</dbReference>
<dbReference type="STRING" id="592026.GCWU0000282_002122"/>
<dbReference type="CDD" id="cd14748">
    <property type="entry name" value="PBP2_UgpB"/>
    <property type="match status" value="1"/>
</dbReference>
<dbReference type="PANTHER" id="PTHR43649:SF12">
    <property type="entry name" value="DIACETYLCHITOBIOSE BINDING PROTEIN DASA"/>
    <property type="match status" value="1"/>
</dbReference>
<feature type="chain" id="PRO_5038849404" evidence="2">
    <location>
        <begin position="33"/>
        <end position="452"/>
    </location>
</feature>
<proteinExistence type="predicted"/>
<evidence type="ECO:0000256" key="1">
    <source>
        <dbReference type="SAM" id="MobiDB-lite"/>
    </source>
</evidence>
<organism evidence="3 4">
    <name type="scientific">Catonella morbi ATCC 51271</name>
    <dbReference type="NCBI Taxonomy" id="592026"/>
    <lineage>
        <taxon>Bacteria</taxon>
        <taxon>Bacillati</taxon>
        <taxon>Bacillota</taxon>
        <taxon>Clostridia</taxon>
        <taxon>Lachnospirales</taxon>
        <taxon>Lachnospiraceae</taxon>
        <taxon>Catonella</taxon>
    </lineage>
</organism>
<feature type="signal peptide" evidence="2">
    <location>
        <begin position="1"/>
        <end position="32"/>
    </location>
</feature>
<feature type="compositionally biased region" description="Polar residues" evidence="1">
    <location>
        <begin position="36"/>
        <end position="57"/>
    </location>
</feature>